<name>A0A059ZTN6_ACICK</name>
<evidence type="ECO:0000256" key="3">
    <source>
        <dbReference type="ARBA" id="ARBA00022452"/>
    </source>
</evidence>
<evidence type="ECO:0000313" key="12">
    <source>
        <dbReference type="Proteomes" id="UP000005522"/>
    </source>
</evidence>
<keyword evidence="10" id="KW-0175">Coiled coil</keyword>
<dbReference type="InterPro" id="IPR003423">
    <property type="entry name" value="OMP_efflux"/>
</dbReference>
<dbReference type="PANTHER" id="PTHR30203:SF20">
    <property type="entry name" value="MULTIDRUG RESISTANCE OUTER MEMBRANE PROTEIN MDTP-RELATED"/>
    <property type="match status" value="1"/>
</dbReference>
<evidence type="ECO:0000313" key="11">
    <source>
        <dbReference type="EMBL" id="AIA54995.1"/>
    </source>
</evidence>
<evidence type="ECO:0000256" key="9">
    <source>
        <dbReference type="RuleBase" id="RU362097"/>
    </source>
</evidence>
<dbReference type="KEGG" id="acz:Acaty_c1125"/>
<evidence type="ECO:0000256" key="7">
    <source>
        <dbReference type="ARBA" id="ARBA00023139"/>
    </source>
</evidence>
<dbReference type="Proteomes" id="UP000005522">
    <property type="component" value="Chromosome"/>
</dbReference>
<evidence type="ECO:0000256" key="2">
    <source>
        <dbReference type="ARBA" id="ARBA00007613"/>
    </source>
</evidence>
<evidence type="ECO:0000256" key="10">
    <source>
        <dbReference type="SAM" id="Coils"/>
    </source>
</evidence>
<evidence type="ECO:0000256" key="1">
    <source>
        <dbReference type="ARBA" id="ARBA00004370"/>
    </source>
</evidence>
<dbReference type="PROSITE" id="PS51257">
    <property type="entry name" value="PROKAR_LIPOPROTEIN"/>
    <property type="match status" value="1"/>
</dbReference>
<keyword evidence="4 9" id="KW-0812">Transmembrane</keyword>
<dbReference type="HOGENOM" id="CLU_012817_13_2_6"/>
<dbReference type="AlphaFoldDB" id="A0A059ZTN6"/>
<feature type="coiled-coil region" evidence="10">
    <location>
        <begin position="388"/>
        <end position="422"/>
    </location>
</feature>
<dbReference type="EMBL" id="CP005986">
    <property type="protein sequence ID" value="AIA54995.1"/>
    <property type="molecule type" value="Genomic_DNA"/>
</dbReference>
<keyword evidence="7 9" id="KW-0564">Palmitate</keyword>
<proteinExistence type="inferred from homology"/>
<dbReference type="GO" id="GO:0005886">
    <property type="term" value="C:plasma membrane"/>
    <property type="evidence" value="ECO:0007669"/>
    <property type="project" value="UniProtKB-SubCell"/>
</dbReference>
<dbReference type="GO" id="GO:0015562">
    <property type="term" value="F:efflux transmembrane transporter activity"/>
    <property type="evidence" value="ECO:0007669"/>
    <property type="project" value="InterPro"/>
</dbReference>
<evidence type="ECO:0000256" key="8">
    <source>
        <dbReference type="ARBA" id="ARBA00023288"/>
    </source>
</evidence>
<dbReference type="RefSeq" id="WP_193787416.1">
    <property type="nucleotide sequence ID" value="NZ_CP005986.1"/>
</dbReference>
<comment type="similarity">
    <text evidence="2 9">Belongs to the outer membrane factor (OMF) (TC 1.B.17) family.</text>
</comment>
<gene>
    <name evidence="11" type="ORF">Acaty_c1125</name>
</gene>
<keyword evidence="5" id="KW-0732">Signal</keyword>
<dbReference type="NCBIfam" id="TIGR01845">
    <property type="entry name" value="outer_NodT"/>
    <property type="match status" value="1"/>
</dbReference>
<dbReference type="Gene3D" id="1.20.1600.10">
    <property type="entry name" value="Outer membrane efflux proteins (OEP)"/>
    <property type="match status" value="1"/>
</dbReference>
<comment type="subcellular location">
    <subcellularLocation>
        <location evidence="9">Cell membrane</location>
        <topology evidence="9">Lipid-anchor</topology>
    </subcellularLocation>
    <subcellularLocation>
        <location evidence="1">Membrane</location>
    </subcellularLocation>
</comment>
<dbReference type="SUPFAM" id="SSF56954">
    <property type="entry name" value="Outer membrane efflux proteins (OEP)"/>
    <property type="match status" value="1"/>
</dbReference>
<reference evidence="11 12" key="1">
    <citation type="journal article" date="2009" name="J. Bacteriol.">
        <title>Draft genome sequence of the extremely acidophilic bacterium Acidithiobacillus caldus ATCC 51756 reveals metabolic versatility in the genus Acidithiobacillus.</title>
        <authorList>
            <person name="Valdes J."/>
            <person name="Quatrini R."/>
            <person name="Hallberg K."/>
            <person name="Dopson M."/>
            <person name="Valenzuela P.D."/>
            <person name="Holmes D.S."/>
        </authorList>
    </citation>
    <scope>NUCLEOTIDE SEQUENCE [LARGE SCALE GENOMIC DNA]</scope>
    <source>
        <strain evidence="12">ATCC 51756 / DSM 8584 / KU</strain>
    </source>
</reference>
<protein>
    <submittedName>
        <fullName evidence="11">Outer membrane component of multidrug resistance system</fullName>
    </submittedName>
</protein>
<dbReference type="Gene3D" id="2.20.200.10">
    <property type="entry name" value="Outer membrane efflux proteins (OEP)"/>
    <property type="match status" value="1"/>
</dbReference>
<dbReference type="Pfam" id="PF02321">
    <property type="entry name" value="OEP"/>
    <property type="match status" value="2"/>
</dbReference>
<evidence type="ECO:0000256" key="5">
    <source>
        <dbReference type="ARBA" id="ARBA00022729"/>
    </source>
</evidence>
<sequence>MFGERQIVAVKFRPHHLMPALFLLLTGCAGLPKYLPRNGDATALPKMARPAGMTTIPWPRARWWQALRQPALNTLVAQALAHNPDLREASARVLLAEAQVTAAHSRLLPHFQLGLAFTQQYFSAQGLHLSANGTGNFYTELNPIEARYHVDLWGRDADLVRAARGRLAMVRAQAAQTRLLLSTAIALHYVALQGDTQLLREERRLRHWQKAALQVAEQAYRSGLEDRSAVDGAKVTLQQSSQRCAALVAAIAAQKHALADLAGQGPDAVIDVNAADARQPLPDVGVPAQLPMGLLGRRPDIVAARWAVRAAAAQVGAARAAFYPNINLRLLAGWNSIHLADLFDPGNFAHAVGPAITLPIFEGGALRAQLRSQNAVFLAAQDHYRATILNALRQVADVLSEAQRLQRDAAALRAQWRSQRNQWLLQRSAWRSGLASRLPSLEARIQLQRTREAETVDRTRRLQNWVLLESALGGGYTLAHEQQTKEHDG</sequence>
<dbReference type="InterPro" id="IPR010131">
    <property type="entry name" value="MdtP/NodT-like"/>
</dbReference>
<evidence type="ECO:0000256" key="6">
    <source>
        <dbReference type="ARBA" id="ARBA00023136"/>
    </source>
</evidence>
<keyword evidence="8 9" id="KW-0449">Lipoprotein</keyword>
<dbReference type="eggNOG" id="COG1538">
    <property type="taxonomic scope" value="Bacteria"/>
</dbReference>
<evidence type="ECO:0000256" key="4">
    <source>
        <dbReference type="ARBA" id="ARBA00022692"/>
    </source>
</evidence>
<keyword evidence="6 9" id="KW-0472">Membrane</keyword>
<dbReference type="PANTHER" id="PTHR30203">
    <property type="entry name" value="OUTER MEMBRANE CATION EFFLUX PROTEIN"/>
    <property type="match status" value="1"/>
</dbReference>
<organism evidence="11 12">
    <name type="scientific">Acidithiobacillus caldus (strain ATCC 51756 / DSM 8584 / KU)</name>
    <dbReference type="NCBI Taxonomy" id="637389"/>
    <lineage>
        <taxon>Bacteria</taxon>
        <taxon>Pseudomonadati</taxon>
        <taxon>Pseudomonadota</taxon>
        <taxon>Acidithiobacillia</taxon>
        <taxon>Acidithiobacillales</taxon>
        <taxon>Acidithiobacillaceae</taxon>
        <taxon>Acidithiobacillus</taxon>
    </lineage>
</organism>
<accession>A0A059ZTN6</accession>
<keyword evidence="3 9" id="KW-1134">Transmembrane beta strand</keyword>